<proteinExistence type="predicted"/>
<dbReference type="InterPro" id="IPR010056">
    <property type="entry name" value="Phage_rep_org__N"/>
</dbReference>
<evidence type="ECO:0000259" key="2">
    <source>
        <dbReference type="Pfam" id="PF09681"/>
    </source>
</evidence>
<sequence length="257" mass="30149">MNVKWIKLSTQMFEDEKIRLIENMPEADTILIIWVKLLAQAGKTNASGYIYLSENVPYTDEMLATIFNRPLNVVRMALKTLKAFGMIDISDEHFISITNWDKHQNIEGMERVRKLNAERNKRYRERKKRATLNDVSVTSRDGTDIDRDLDKDIDNIPYAEIVTYLNKAAHTNYRHTTKKTKAFIKARWNEGYRLEDFKTVIHIKCKEWLVDKKMNKFLRPETLFGTKFESYLNQKGGVTNGENHDSGKMAKEYNIPF</sequence>
<comment type="caution">
    <text evidence="3">The sequence shown here is derived from an EMBL/GenBank/DDBJ whole genome shotgun (WGS) entry which is preliminary data.</text>
</comment>
<evidence type="ECO:0000313" key="3">
    <source>
        <dbReference type="EMBL" id="MBM7717240.1"/>
    </source>
</evidence>
<dbReference type="Pfam" id="PF09681">
    <property type="entry name" value="Phage_rep_org_N"/>
    <property type="match status" value="1"/>
</dbReference>
<dbReference type="NCBIfam" id="TIGR02220">
    <property type="entry name" value="phg_TIGR02220"/>
    <property type="match status" value="1"/>
</dbReference>
<dbReference type="EMBL" id="JAFBFH010000041">
    <property type="protein sequence ID" value="MBM7717240.1"/>
    <property type="molecule type" value="Genomic_DNA"/>
</dbReference>
<dbReference type="RefSeq" id="WP_077111990.1">
    <property type="nucleotide sequence ID" value="NZ_JAFBFH010000041.1"/>
</dbReference>
<dbReference type="InterPro" id="IPR011741">
    <property type="entry name" value="Phg_2220_C"/>
</dbReference>
<evidence type="ECO:0000259" key="1">
    <source>
        <dbReference type="Pfam" id="PF09524"/>
    </source>
</evidence>
<name>A0ABS2RD33_9BACI</name>
<keyword evidence="4" id="KW-1185">Reference proteome</keyword>
<dbReference type="InterPro" id="IPR053162">
    <property type="entry name" value="DnaD"/>
</dbReference>
<feature type="domain" description="Phage conserved hypothetical protein C-terminal" evidence="1">
    <location>
        <begin position="161"/>
        <end position="233"/>
    </location>
</feature>
<reference evidence="3 4" key="1">
    <citation type="submission" date="2021-01" db="EMBL/GenBank/DDBJ databases">
        <title>Genomic Encyclopedia of Type Strains, Phase IV (KMG-IV): sequencing the most valuable type-strain genomes for metagenomic binning, comparative biology and taxonomic classification.</title>
        <authorList>
            <person name="Goeker M."/>
        </authorList>
    </citation>
    <scope>NUCLEOTIDE SEQUENCE [LARGE SCALE GENOMIC DNA]</scope>
    <source>
        <strain evidence="3 4">DSM 105453</strain>
    </source>
</reference>
<gene>
    <name evidence="3" type="ORF">JOC94_004265</name>
</gene>
<dbReference type="Pfam" id="PF09524">
    <property type="entry name" value="Phg_2220_C"/>
    <property type="match status" value="1"/>
</dbReference>
<dbReference type="PANTHER" id="PTHR37293:SF7">
    <property type="entry name" value="HYPOTHETICAL PHAGE PROTEIN"/>
    <property type="match status" value="1"/>
</dbReference>
<protein>
    <submittedName>
        <fullName evidence="3">Phage replisome organizer/uncharacterized phage protein (TIGR02220 family)</fullName>
    </submittedName>
</protein>
<evidence type="ECO:0000313" key="4">
    <source>
        <dbReference type="Proteomes" id="UP000823485"/>
    </source>
</evidence>
<dbReference type="PANTHER" id="PTHR37293">
    <property type="entry name" value="PHAGE REPLICATION PROTEIN-RELATED"/>
    <property type="match status" value="1"/>
</dbReference>
<dbReference type="Proteomes" id="UP000823485">
    <property type="component" value="Unassembled WGS sequence"/>
</dbReference>
<organism evidence="3 4">
    <name type="scientific">Siminovitchia thermophila</name>
    <dbReference type="NCBI Taxonomy" id="1245522"/>
    <lineage>
        <taxon>Bacteria</taxon>
        <taxon>Bacillati</taxon>
        <taxon>Bacillota</taxon>
        <taxon>Bacilli</taxon>
        <taxon>Bacillales</taxon>
        <taxon>Bacillaceae</taxon>
        <taxon>Siminovitchia</taxon>
    </lineage>
</organism>
<dbReference type="NCBIfam" id="TIGR01714">
    <property type="entry name" value="phage_rep_org_N"/>
    <property type="match status" value="1"/>
</dbReference>
<feature type="domain" description="Phage replisome organiser N-terminal" evidence="2">
    <location>
        <begin position="5"/>
        <end position="125"/>
    </location>
</feature>
<accession>A0ABS2RD33</accession>